<dbReference type="HOGENOM" id="CLU_043561_0_0_1"/>
<feature type="region of interest" description="Disordered" evidence="1">
    <location>
        <begin position="400"/>
        <end position="443"/>
    </location>
</feature>
<dbReference type="InParanoid" id="A0A0D0CH71"/>
<evidence type="ECO:0008006" key="4">
    <source>
        <dbReference type="Google" id="ProtNLM"/>
    </source>
</evidence>
<evidence type="ECO:0000313" key="3">
    <source>
        <dbReference type="Proteomes" id="UP000054538"/>
    </source>
</evidence>
<protein>
    <recommendedName>
        <fullName evidence="4">BTB domain-containing protein</fullName>
    </recommendedName>
</protein>
<accession>A0A0D0CH71</accession>
<organism evidence="2 3">
    <name type="scientific">Paxillus rubicundulus Ve08.2h10</name>
    <dbReference type="NCBI Taxonomy" id="930991"/>
    <lineage>
        <taxon>Eukaryota</taxon>
        <taxon>Fungi</taxon>
        <taxon>Dikarya</taxon>
        <taxon>Basidiomycota</taxon>
        <taxon>Agaricomycotina</taxon>
        <taxon>Agaricomycetes</taxon>
        <taxon>Agaricomycetidae</taxon>
        <taxon>Boletales</taxon>
        <taxon>Paxilineae</taxon>
        <taxon>Paxillaceae</taxon>
        <taxon>Paxillus</taxon>
    </lineage>
</organism>
<dbReference type="InterPro" id="IPR011333">
    <property type="entry name" value="SKP1/BTB/POZ_sf"/>
</dbReference>
<dbReference type="Gene3D" id="3.30.710.10">
    <property type="entry name" value="Potassium Channel Kv1.1, Chain A"/>
    <property type="match status" value="1"/>
</dbReference>
<gene>
    <name evidence="2" type="ORF">PAXRUDRAFT_14935</name>
</gene>
<feature type="region of interest" description="Disordered" evidence="1">
    <location>
        <begin position="137"/>
        <end position="160"/>
    </location>
</feature>
<reference evidence="2 3" key="1">
    <citation type="submission" date="2014-04" db="EMBL/GenBank/DDBJ databases">
        <authorList>
            <consortium name="DOE Joint Genome Institute"/>
            <person name="Kuo A."/>
            <person name="Kohler A."/>
            <person name="Jargeat P."/>
            <person name="Nagy L.G."/>
            <person name="Floudas D."/>
            <person name="Copeland A."/>
            <person name="Barry K.W."/>
            <person name="Cichocki N."/>
            <person name="Veneault-Fourrey C."/>
            <person name="LaButti K."/>
            <person name="Lindquist E.A."/>
            <person name="Lipzen A."/>
            <person name="Lundell T."/>
            <person name="Morin E."/>
            <person name="Murat C."/>
            <person name="Sun H."/>
            <person name="Tunlid A."/>
            <person name="Henrissat B."/>
            <person name="Grigoriev I.V."/>
            <person name="Hibbett D.S."/>
            <person name="Martin F."/>
            <person name="Nordberg H.P."/>
            <person name="Cantor M.N."/>
            <person name="Hua S.X."/>
        </authorList>
    </citation>
    <scope>NUCLEOTIDE SEQUENCE [LARGE SCALE GENOMIC DNA]</scope>
    <source>
        <strain evidence="2 3">Ve08.2h10</strain>
    </source>
</reference>
<feature type="compositionally biased region" description="Polar residues" evidence="1">
    <location>
        <begin position="142"/>
        <end position="152"/>
    </location>
</feature>
<evidence type="ECO:0000313" key="2">
    <source>
        <dbReference type="EMBL" id="KIK82042.1"/>
    </source>
</evidence>
<evidence type="ECO:0000256" key="1">
    <source>
        <dbReference type="SAM" id="MobiDB-lite"/>
    </source>
</evidence>
<sequence>MADASKQERIEELIRKSLLGEELINTQFHLFSARSVSPGRVTKPRVLCANNVLLAKSSKYFLDLLESGTITSDPSLVDIADSDVVPSSVQADDYGSDSDLDDEEPPVPVVAHAKTAQHQSTTPPAPRPQIDLTLIRDDGLSDSGSESVTSEMFVSDPEEDIGSDETLLANKDPSETSTEATVVSNHPLSEPATRLRSLGSRHILVKDTAFQTWYALVNYLYTGKVTLLPPRSSKMPMQPQRSSTSTGDEPKCSAKSMYRLARKVGLDDLRDEAFAFMQSNITENNVLQELSCSLVSRHPPLLEMLLDTLYANIASRPVVAGFPALARRIANKELPCGADIVIGLHTRISQEHHPLALMPPSQFKPCPPPCEGPHRAGQLGVGDKLDVSVPKELRMFGGTRVALHTPPPPFTGFGPVESPDRSSDQTCTTKDRVSVGGKQRVKK</sequence>
<dbReference type="OrthoDB" id="6359816at2759"/>
<feature type="compositionally biased region" description="Acidic residues" evidence="1">
    <location>
        <begin position="94"/>
        <end position="105"/>
    </location>
</feature>
<dbReference type="AlphaFoldDB" id="A0A0D0CH71"/>
<reference evidence="3" key="2">
    <citation type="submission" date="2015-01" db="EMBL/GenBank/DDBJ databases">
        <title>Evolutionary Origins and Diversification of the Mycorrhizal Mutualists.</title>
        <authorList>
            <consortium name="DOE Joint Genome Institute"/>
            <consortium name="Mycorrhizal Genomics Consortium"/>
            <person name="Kohler A."/>
            <person name="Kuo A."/>
            <person name="Nagy L.G."/>
            <person name="Floudas D."/>
            <person name="Copeland A."/>
            <person name="Barry K.W."/>
            <person name="Cichocki N."/>
            <person name="Veneault-Fourrey C."/>
            <person name="LaButti K."/>
            <person name="Lindquist E.A."/>
            <person name="Lipzen A."/>
            <person name="Lundell T."/>
            <person name="Morin E."/>
            <person name="Murat C."/>
            <person name="Riley R."/>
            <person name="Ohm R."/>
            <person name="Sun H."/>
            <person name="Tunlid A."/>
            <person name="Henrissat B."/>
            <person name="Grigoriev I.V."/>
            <person name="Hibbett D.S."/>
            <person name="Martin F."/>
        </authorList>
    </citation>
    <scope>NUCLEOTIDE SEQUENCE [LARGE SCALE GENOMIC DNA]</scope>
    <source>
        <strain evidence="3">Ve08.2h10</strain>
    </source>
</reference>
<dbReference type="STRING" id="930991.A0A0D0CH71"/>
<proteinExistence type="predicted"/>
<feature type="region of interest" description="Disordered" evidence="1">
    <location>
        <begin position="232"/>
        <end position="252"/>
    </location>
</feature>
<feature type="region of interest" description="Disordered" evidence="1">
    <location>
        <begin position="87"/>
        <end position="106"/>
    </location>
</feature>
<keyword evidence="3" id="KW-1185">Reference proteome</keyword>
<dbReference type="EMBL" id="KN825688">
    <property type="protein sequence ID" value="KIK82042.1"/>
    <property type="molecule type" value="Genomic_DNA"/>
</dbReference>
<feature type="compositionally biased region" description="Basic and acidic residues" evidence="1">
    <location>
        <begin position="418"/>
        <end position="433"/>
    </location>
</feature>
<dbReference type="Proteomes" id="UP000054538">
    <property type="component" value="Unassembled WGS sequence"/>
</dbReference>
<name>A0A0D0CH71_9AGAM</name>